<gene>
    <name evidence="12" type="primary">ileS</name>
    <name evidence="12" type="ORF">TM074_00840</name>
</gene>
<dbReference type="SUPFAM" id="SSF47323">
    <property type="entry name" value="Anticodon-binding domain of a subclass of class I aminoacyl-tRNA synthetases"/>
    <property type="match status" value="2"/>
</dbReference>
<dbReference type="AlphaFoldDB" id="A0AB39JAR6"/>
<keyword evidence="4" id="KW-0067">ATP-binding</keyword>
<dbReference type="GO" id="GO:0006428">
    <property type="term" value="P:isoleucyl-tRNA aminoacylation"/>
    <property type="evidence" value="ECO:0007669"/>
    <property type="project" value="UniProtKB-UniRule"/>
</dbReference>
<dbReference type="RefSeq" id="WP_369000504.1">
    <property type="nucleotide sequence ID" value="NZ_CP158487.1"/>
</dbReference>
<evidence type="ECO:0000256" key="2">
    <source>
        <dbReference type="ARBA" id="ARBA00022598"/>
    </source>
</evidence>
<dbReference type="CDD" id="cd07961">
    <property type="entry name" value="Anticodon_Ia_Ile_ABEc"/>
    <property type="match status" value="1"/>
</dbReference>
<reference evidence="12" key="1">
    <citation type="submission" date="2024-06" db="EMBL/GenBank/DDBJ databases">
        <authorList>
            <person name="Atkinson C."/>
            <person name="McLean J."/>
            <person name="Gallagher L."/>
            <person name="Bor B."/>
            <person name="Mougous J."/>
        </authorList>
    </citation>
    <scope>NUCLEOTIDE SEQUENCE</scope>
    <source>
        <strain evidence="12">TM7-074</strain>
    </source>
</reference>
<dbReference type="Pfam" id="PF08264">
    <property type="entry name" value="Anticodon_1"/>
    <property type="match status" value="1"/>
</dbReference>
<dbReference type="InterPro" id="IPR014729">
    <property type="entry name" value="Rossmann-like_a/b/a_fold"/>
</dbReference>
<dbReference type="GO" id="GO:0002161">
    <property type="term" value="F:aminoacyl-tRNA deacylase activity"/>
    <property type="evidence" value="ECO:0007669"/>
    <property type="project" value="InterPro"/>
</dbReference>
<dbReference type="InterPro" id="IPR002300">
    <property type="entry name" value="aa-tRNA-synth_Ia"/>
</dbReference>
<dbReference type="SUPFAM" id="SSF52374">
    <property type="entry name" value="Nucleotidylyl transferase"/>
    <property type="match status" value="1"/>
</dbReference>
<sequence>MKFKHGTRRRAAEYEKDWVQRWKDNQVFDKSVAQRPADNAYVFYDGPPFITGVPHHGTLLSSIVKDAVPRYWTMKGKRVERRWGWDCHGLPAENFVEKQLNIVDRRQIVTSSDQPAPLDKDGQPLPTISLEKYITKARESMVANSETWQGVIDRIGRWVDFTGAYRTMDKDFMESVWWAFKQLYEAGKIYEGEKVLMYDTKFATPVSKAEVTMDNDAYQTVTDPSVYVKFKLPDEDVAVLAWTTTPWTLPANLMLAVNPEMTYCEVLVGGEKLIIAEEALGRVLQDEKHQPLDYKVLRKFPGSELVGKTYQPLDTGSNWPENDKIHTIYAADFVSHESGTGIVHIAPAYGEDDFELAKRHGISAFHIIDDNGYYTDTNYKGLEVWDNNKFIAKDLKEKGVVWKIEYIRHEYPFNPRSKQRIMYRAIPSWFFDIQGQKPLMLEQNEHINWFPSHLKHGRFAKNIEQAPDWNLSRDRFWATAMPVWKGDRGTVKVVGSYAELKELSGVELDDYHRPWVDDITFEIDGETFTRIDKVLDCWFESGSMPFAQLHYPFENQAKFEQNYPADFIVEYIGQVRAWFYYVHAVNAALAEIGAFGEAGVQHKNAYSNVITTGVVAGNDGRKMSKSLGNFTDPNELMNKFSADSLRFLLLSSPLLNGEDFALHDKDVGDVARKLSMIWNMYDFFTMYAEVDGWEFNGELKDPLSELTNPLDIWIISRLHQLVAEVECHMDTYNIPDALSPILPFLDDASNWYVRRSRRRFWKSEDDGDKNDAYRTLHYVLVRLSYILAPFTPFLAEELYHNLTGDDESIHLKDWLPAGEINRAILRDMNALRVAVNDGLSKRAAAGIKVRQPLASAKLVSTISQNTPEEVVQFFVDIARDELNVKSVEVSTRSEFEFNEPSAQPSVVYDFVITPELKREGLVREIIRHVQSARKKAGLQVDDRIELAIFSADTEITQAINMLAEVITAETLAVKLDSTVNDAEKYDVKIDDKMVAISLQKAK</sequence>
<evidence type="ECO:0000259" key="11">
    <source>
        <dbReference type="Pfam" id="PF08264"/>
    </source>
</evidence>
<protein>
    <recommendedName>
        <fullName evidence="1 9">Isoleucine--tRNA ligase</fullName>
        <ecNumber evidence="1 9">6.1.1.5</ecNumber>
    </recommendedName>
</protein>
<evidence type="ECO:0000313" key="12">
    <source>
        <dbReference type="EMBL" id="XDN89240.1"/>
    </source>
</evidence>
<dbReference type="NCBIfam" id="TIGR00392">
    <property type="entry name" value="ileS"/>
    <property type="match status" value="1"/>
</dbReference>
<dbReference type="SUPFAM" id="SSF50677">
    <property type="entry name" value="ValRS/IleRS/LeuRS editing domain"/>
    <property type="match status" value="1"/>
</dbReference>
<dbReference type="Gene3D" id="1.10.730.10">
    <property type="entry name" value="Isoleucyl-tRNA Synthetase, Domain 1"/>
    <property type="match status" value="1"/>
</dbReference>
<evidence type="ECO:0000256" key="5">
    <source>
        <dbReference type="ARBA" id="ARBA00022917"/>
    </source>
</evidence>
<dbReference type="InterPro" id="IPR023586">
    <property type="entry name" value="Ile-tRNA-ligase_type2"/>
</dbReference>
<feature type="domain" description="Methionyl/Valyl/Leucyl/Isoleucyl-tRNA synthetase anticodon-binding" evidence="11">
    <location>
        <begin position="711"/>
        <end position="853"/>
    </location>
</feature>
<dbReference type="InterPro" id="IPR033709">
    <property type="entry name" value="Anticodon_Ile_ABEc"/>
</dbReference>
<dbReference type="EMBL" id="CP158487">
    <property type="protein sequence ID" value="XDN89240.1"/>
    <property type="molecule type" value="Genomic_DNA"/>
</dbReference>
<dbReference type="EC" id="6.1.1.5" evidence="1 9"/>
<evidence type="ECO:0000256" key="1">
    <source>
        <dbReference type="ARBA" id="ARBA00013165"/>
    </source>
</evidence>
<dbReference type="PANTHER" id="PTHR42780:SF1">
    <property type="entry name" value="ISOLEUCINE--TRNA LIGASE, CYTOPLASMIC"/>
    <property type="match status" value="1"/>
</dbReference>
<evidence type="ECO:0000256" key="4">
    <source>
        <dbReference type="ARBA" id="ARBA00022840"/>
    </source>
</evidence>
<dbReference type="InterPro" id="IPR002301">
    <property type="entry name" value="Ile-tRNA-ligase"/>
</dbReference>
<evidence type="ECO:0000256" key="6">
    <source>
        <dbReference type="ARBA" id="ARBA00023146"/>
    </source>
</evidence>
<organism evidence="12">
    <name type="scientific">Candidatus Nanosynbacter sp. TM7-074</name>
    <dbReference type="NCBI Taxonomy" id="3158573"/>
    <lineage>
        <taxon>Bacteria</taxon>
        <taxon>Candidatus Saccharimonadota</taxon>
        <taxon>Candidatus Saccharimonadia</taxon>
        <taxon>Candidatus Nanosynbacterales</taxon>
        <taxon>Candidatus Nanosynbacteraceae</taxon>
        <taxon>Candidatus Nanosynbacter</taxon>
    </lineage>
</organism>
<dbReference type="PRINTS" id="PR00984">
    <property type="entry name" value="TRNASYNTHILE"/>
</dbReference>
<comment type="catalytic activity">
    <reaction evidence="8">
        <text>tRNA(Ile) + L-isoleucine + ATP = L-isoleucyl-tRNA(Ile) + AMP + diphosphate</text>
        <dbReference type="Rhea" id="RHEA:11060"/>
        <dbReference type="Rhea" id="RHEA-COMP:9666"/>
        <dbReference type="Rhea" id="RHEA-COMP:9695"/>
        <dbReference type="ChEBI" id="CHEBI:30616"/>
        <dbReference type="ChEBI" id="CHEBI:33019"/>
        <dbReference type="ChEBI" id="CHEBI:58045"/>
        <dbReference type="ChEBI" id="CHEBI:78442"/>
        <dbReference type="ChEBI" id="CHEBI:78528"/>
        <dbReference type="ChEBI" id="CHEBI:456215"/>
        <dbReference type="EC" id="6.1.1.5"/>
    </reaction>
</comment>
<accession>A0AB39JAR6</accession>
<dbReference type="Pfam" id="PF00133">
    <property type="entry name" value="tRNA-synt_1"/>
    <property type="match status" value="1"/>
</dbReference>
<keyword evidence="5" id="KW-0648">Protein biosynthesis</keyword>
<dbReference type="InterPro" id="IPR009008">
    <property type="entry name" value="Val/Leu/Ile-tRNA-synth_edit"/>
</dbReference>
<dbReference type="PANTHER" id="PTHR42780">
    <property type="entry name" value="SOLEUCYL-TRNA SYNTHETASE"/>
    <property type="match status" value="1"/>
</dbReference>
<dbReference type="InterPro" id="IPR013155">
    <property type="entry name" value="M/V/L/I-tRNA-synth_anticd-bd"/>
</dbReference>
<evidence type="ECO:0000256" key="8">
    <source>
        <dbReference type="ARBA" id="ARBA00048359"/>
    </source>
</evidence>
<keyword evidence="3" id="KW-0547">Nucleotide-binding</keyword>
<evidence type="ECO:0000256" key="9">
    <source>
        <dbReference type="NCBIfam" id="TIGR00392"/>
    </source>
</evidence>
<evidence type="ECO:0000256" key="3">
    <source>
        <dbReference type="ARBA" id="ARBA00022741"/>
    </source>
</evidence>
<evidence type="ECO:0000259" key="10">
    <source>
        <dbReference type="Pfam" id="PF00133"/>
    </source>
</evidence>
<dbReference type="InterPro" id="IPR009080">
    <property type="entry name" value="tRNAsynth_Ia_anticodon-bd"/>
</dbReference>
<keyword evidence="2 12" id="KW-0436">Ligase</keyword>
<dbReference type="GO" id="GO:0004822">
    <property type="term" value="F:isoleucine-tRNA ligase activity"/>
    <property type="evidence" value="ECO:0007669"/>
    <property type="project" value="UniProtKB-UniRule"/>
</dbReference>
<keyword evidence="6" id="KW-0030">Aminoacyl-tRNA synthetase</keyword>
<dbReference type="Gene3D" id="3.40.50.620">
    <property type="entry name" value="HUPs"/>
    <property type="match status" value="2"/>
</dbReference>
<dbReference type="GO" id="GO:0000049">
    <property type="term" value="F:tRNA binding"/>
    <property type="evidence" value="ECO:0007669"/>
    <property type="project" value="InterPro"/>
</dbReference>
<dbReference type="Pfam" id="PF19302">
    <property type="entry name" value="DUF5915"/>
    <property type="match status" value="1"/>
</dbReference>
<evidence type="ECO:0000256" key="7">
    <source>
        <dbReference type="ARBA" id="ARBA00025217"/>
    </source>
</evidence>
<dbReference type="GO" id="GO:0005524">
    <property type="term" value="F:ATP binding"/>
    <property type="evidence" value="ECO:0007669"/>
    <property type="project" value="UniProtKB-KW"/>
</dbReference>
<name>A0AB39JAR6_9BACT</name>
<proteinExistence type="predicted"/>
<comment type="function">
    <text evidence="7">Catalyzes the attachment of isoleucine to tRNA(Ile). As IleRS can inadvertently accommodate and process structurally similar amino acids such as valine, to avoid such errors it has two additional distinct tRNA(Ile)-dependent editing activities. One activity is designated as 'pretransfer' editing and involves the hydrolysis of activated Val-AMP. The other activity is designated 'posttransfer' editing and involves deacylation of mischarged Val-tRNA(Ile).</text>
</comment>
<dbReference type="GO" id="GO:0005737">
    <property type="term" value="C:cytoplasm"/>
    <property type="evidence" value="ECO:0007669"/>
    <property type="project" value="UniProtKB-UniRule"/>
</dbReference>
<feature type="domain" description="Aminoacyl-tRNA synthetase class Ia" evidence="10">
    <location>
        <begin position="18"/>
        <end position="656"/>
    </location>
</feature>